<evidence type="ECO:0000256" key="5">
    <source>
        <dbReference type="ARBA" id="ARBA00023136"/>
    </source>
</evidence>
<dbReference type="EMBL" id="JAVRRT010000001">
    <property type="protein sequence ID" value="KAK5175391.1"/>
    <property type="molecule type" value="Genomic_DNA"/>
</dbReference>
<accession>A0AAV9PN48</accession>
<keyword evidence="5 6" id="KW-0472">Membrane</keyword>
<dbReference type="GO" id="GO:0016020">
    <property type="term" value="C:membrane"/>
    <property type="evidence" value="ECO:0007669"/>
    <property type="project" value="UniProtKB-SubCell"/>
</dbReference>
<proteinExistence type="predicted"/>
<feature type="transmembrane region" description="Helical" evidence="6">
    <location>
        <begin position="88"/>
        <end position="110"/>
    </location>
</feature>
<feature type="transmembrane region" description="Helical" evidence="6">
    <location>
        <begin position="117"/>
        <end position="136"/>
    </location>
</feature>
<keyword evidence="3 6" id="KW-0812">Transmembrane</keyword>
<dbReference type="Pfam" id="PF07690">
    <property type="entry name" value="MFS_1"/>
    <property type="match status" value="1"/>
</dbReference>
<feature type="transmembrane region" description="Helical" evidence="6">
    <location>
        <begin position="148"/>
        <end position="167"/>
    </location>
</feature>
<keyword evidence="4 6" id="KW-1133">Transmembrane helix</keyword>
<feature type="transmembrane region" description="Helical" evidence="6">
    <location>
        <begin position="179"/>
        <end position="198"/>
    </location>
</feature>
<evidence type="ECO:0000256" key="1">
    <source>
        <dbReference type="ARBA" id="ARBA00004141"/>
    </source>
</evidence>
<organism evidence="7 8">
    <name type="scientific">Saxophila tyrrhenica</name>
    <dbReference type="NCBI Taxonomy" id="1690608"/>
    <lineage>
        <taxon>Eukaryota</taxon>
        <taxon>Fungi</taxon>
        <taxon>Dikarya</taxon>
        <taxon>Ascomycota</taxon>
        <taxon>Pezizomycotina</taxon>
        <taxon>Dothideomycetes</taxon>
        <taxon>Dothideomycetidae</taxon>
        <taxon>Mycosphaerellales</taxon>
        <taxon>Extremaceae</taxon>
        <taxon>Saxophila</taxon>
    </lineage>
</organism>
<comment type="subcellular location">
    <subcellularLocation>
        <location evidence="1">Membrane</location>
        <topology evidence="1">Multi-pass membrane protein</topology>
    </subcellularLocation>
</comment>
<evidence type="ECO:0000256" key="6">
    <source>
        <dbReference type="SAM" id="Phobius"/>
    </source>
</evidence>
<evidence type="ECO:0000313" key="8">
    <source>
        <dbReference type="Proteomes" id="UP001337655"/>
    </source>
</evidence>
<keyword evidence="8" id="KW-1185">Reference proteome</keyword>
<name>A0AAV9PN48_9PEZI</name>
<protein>
    <recommendedName>
        <fullName evidence="9">Major facilitator superfamily (MFS) profile domain-containing protein</fullName>
    </recommendedName>
</protein>
<dbReference type="InterPro" id="IPR036259">
    <property type="entry name" value="MFS_trans_sf"/>
</dbReference>
<evidence type="ECO:0000256" key="2">
    <source>
        <dbReference type="ARBA" id="ARBA00022448"/>
    </source>
</evidence>
<reference evidence="7 8" key="1">
    <citation type="submission" date="2023-08" db="EMBL/GenBank/DDBJ databases">
        <title>Black Yeasts Isolated from many extreme environments.</title>
        <authorList>
            <person name="Coleine C."/>
            <person name="Stajich J.E."/>
            <person name="Selbmann L."/>
        </authorList>
    </citation>
    <scope>NUCLEOTIDE SEQUENCE [LARGE SCALE GENOMIC DNA]</scope>
    <source>
        <strain evidence="7 8">CCFEE 5935</strain>
    </source>
</reference>
<comment type="caution">
    <text evidence="7">The sequence shown here is derived from an EMBL/GenBank/DDBJ whole genome shotgun (WGS) entry which is preliminary data.</text>
</comment>
<dbReference type="Gene3D" id="1.20.1250.20">
    <property type="entry name" value="MFS general substrate transporter like domains"/>
    <property type="match status" value="1"/>
</dbReference>
<evidence type="ECO:0008006" key="9">
    <source>
        <dbReference type="Google" id="ProtNLM"/>
    </source>
</evidence>
<keyword evidence="2" id="KW-0813">Transport</keyword>
<dbReference type="PANTHER" id="PTHR43791:SF47">
    <property type="entry name" value="MAJOR FACILITATOR SUPERFAMILY (MFS) PROFILE DOMAIN-CONTAINING PROTEIN-RELATED"/>
    <property type="match status" value="1"/>
</dbReference>
<dbReference type="GeneID" id="89921880"/>
<dbReference type="GO" id="GO:0022857">
    <property type="term" value="F:transmembrane transporter activity"/>
    <property type="evidence" value="ECO:0007669"/>
    <property type="project" value="InterPro"/>
</dbReference>
<dbReference type="PANTHER" id="PTHR43791">
    <property type="entry name" value="PERMEASE-RELATED"/>
    <property type="match status" value="1"/>
</dbReference>
<gene>
    <name evidence="7" type="ORF">LTR77_000530</name>
</gene>
<evidence type="ECO:0000256" key="3">
    <source>
        <dbReference type="ARBA" id="ARBA00022692"/>
    </source>
</evidence>
<sequence>MADVEKSHHAVGLERTLSKNSDSHLSDQSRIDVFTPEEQKKIIRRIDIRLVLTCGFMYCVSLMDRTNLGIASVGGMGVDLHTNQGFRYSTITLVFFITYVLLQPPATVVLRKLGPRVFLPTITVLWGATAMCFGFLRTWEQMIPLRLILGIFEAGFFPGCAYLLSCWYPRFELQKRNAVFYLIGSMASAFSGILAYGYEIDERNHSASGTIANPF</sequence>
<dbReference type="Proteomes" id="UP001337655">
    <property type="component" value="Unassembled WGS sequence"/>
</dbReference>
<feature type="transmembrane region" description="Helical" evidence="6">
    <location>
        <begin position="50"/>
        <end position="68"/>
    </location>
</feature>
<evidence type="ECO:0000256" key="4">
    <source>
        <dbReference type="ARBA" id="ARBA00022989"/>
    </source>
</evidence>
<dbReference type="InterPro" id="IPR011701">
    <property type="entry name" value="MFS"/>
</dbReference>
<dbReference type="AlphaFoldDB" id="A0AAV9PN48"/>
<dbReference type="RefSeq" id="XP_064664029.1">
    <property type="nucleotide sequence ID" value="XM_064797795.1"/>
</dbReference>
<dbReference type="SUPFAM" id="SSF103473">
    <property type="entry name" value="MFS general substrate transporter"/>
    <property type="match status" value="1"/>
</dbReference>
<evidence type="ECO:0000313" key="7">
    <source>
        <dbReference type="EMBL" id="KAK5175391.1"/>
    </source>
</evidence>